<proteinExistence type="predicted"/>
<organism evidence="1 2">
    <name type="scientific">Naganishia vaughanmartiniae</name>
    <dbReference type="NCBI Taxonomy" id="1424756"/>
    <lineage>
        <taxon>Eukaryota</taxon>
        <taxon>Fungi</taxon>
        <taxon>Dikarya</taxon>
        <taxon>Basidiomycota</taxon>
        <taxon>Agaricomycotina</taxon>
        <taxon>Tremellomycetes</taxon>
        <taxon>Filobasidiales</taxon>
        <taxon>Filobasidiaceae</taxon>
        <taxon>Naganishia</taxon>
    </lineage>
</organism>
<dbReference type="EMBL" id="JASBWU010000005">
    <property type="protein sequence ID" value="KAJ9121729.1"/>
    <property type="molecule type" value="Genomic_DNA"/>
</dbReference>
<evidence type="ECO:0000313" key="2">
    <source>
        <dbReference type="Proteomes" id="UP001243375"/>
    </source>
</evidence>
<comment type="caution">
    <text evidence="1">The sequence shown here is derived from an EMBL/GenBank/DDBJ whole genome shotgun (WGS) entry which is preliminary data.</text>
</comment>
<sequence>MKTTIGKLEWESGHCLRLENAIQWGAVKARSIRNEAQAVEPLAIRNHSGLVEGAVDELTEMQAEILVDLDKAQRLAFAVTVYLDQQDDSESSRSSNLTSVSPLRLYLRRLDVFRAHVRKSLEEDVVKGFVIPGDKSRICNKLEEYDRREAEKGHNEPFSASGIHEGIKI</sequence>
<protein>
    <submittedName>
        <fullName evidence="1">Uncharacterized protein</fullName>
    </submittedName>
</protein>
<gene>
    <name evidence="1" type="ORF">QFC22_002350</name>
</gene>
<reference evidence="1" key="1">
    <citation type="submission" date="2023-04" db="EMBL/GenBank/DDBJ databases">
        <title>Draft Genome sequencing of Naganishia species isolated from polar environments using Oxford Nanopore Technology.</title>
        <authorList>
            <person name="Leo P."/>
            <person name="Venkateswaran K."/>
        </authorList>
    </citation>
    <scope>NUCLEOTIDE SEQUENCE</scope>
    <source>
        <strain evidence="1">MNA-CCFEE 5425</strain>
    </source>
</reference>
<evidence type="ECO:0000313" key="1">
    <source>
        <dbReference type="EMBL" id="KAJ9121729.1"/>
    </source>
</evidence>
<accession>A0ACC2XE80</accession>
<dbReference type="Proteomes" id="UP001243375">
    <property type="component" value="Unassembled WGS sequence"/>
</dbReference>
<keyword evidence="2" id="KW-1185">Reference proteome</keyword>
<name>A0ACC2XE80_9TREE</name>